<dbReference type="Gene3D" id="1.10.260.40">
    <property type="entry name" value="lambda repressor-like DNA-binding domains"/>
    <property type="match status" value="1"/>
</dbReference>
<dbReference type="EMBL" id="FQVN01000014">
    <property type="protein sequence ID" value="SHG79871.1"/>
    <property type="molecule type" value="Genomic_DNA"/>
</dbReference>
<dbReference type="PROSITE" id="PS50943">
    <property type="entry name" value="HTH_CROC1"/>
    <property type="match status" value="1"/>
</dbReference>
<proteinExistence type="predicted"/>
<feature type="domain" description="HTH cro/C1-type" evidence="1">
    <location>
        <begin position="59"/>
        <end position="113"/>
    </location>
</feature>
<dbReference type="InterPro" id="IPR010982">
    <property type="entry name" value="Lambda_DNA-bd_dom_sf"/>
</dbReference>
<gene>
    <name evidence="2" type="ORF">SAMN05444320_11420</name>
</gene>
<evidence type="ECO:0000313" key="3">
    <source>
        <dbReference type="Proteomes" id="UP000184501"/>
    </source>
</evidence>
<sequence>MPWPHRFTTSTFYREHPFGKGSLDFSSFDGVGALMADHAVPATSASSATVGERMAAAELRHRREAAGYTVQEVAVMMDVSASKISRIEHCRRGLKLVDAAGLLALYRVTGAEREALLDLCRPNTPTRGWCLATRELPRAHMHLESKATRVTMFDALTIPAPLQTPDYTRHLCGDLGLTPEETERRMACAWGRGEVLLRDRAPESAMFVSAAALSRLTGPAQVMAAQYEHLVNLAWRRSITFRVVPAEVSAPRLGAFAFYECEDLSPVVVLETPRAVSFVDGPSEVDYYAEAIGGLRRVALDADASVEHVRALLDAVEKESQ</sequence>
<dbReference type="Proteomes" id="UP000184501">
    <property type="component" value="Unassembled WGS sequence"/>
</dbReference>
<dbReference type="Pfam" id="PF19054">
    <property type="entry name" value="DUF5753"/>
    <property type="match status" value="1"/>
</dbReference>
<keyword evidence="3" id="KW-1185">Reference proteome</keyword>
<protein>
    <submittedName>
        <fullName evidence="2">Helix-turn-helix domain-containing protein</fullName>
    </submittedName>
</protein>
<accession>A0A1M5MRC7</accession>
<dbReference type="Pfam" id="PF13560">
    <property type="entry name" value="HTH_31"/>
    <property type="match status" value="1"/>
</dbReference>
<dbReference type="STRING" id="2017.SAMN05444320_11420"/>
<reference evidence="2 3" key="1">
    <citation type="submission" date="2016-11" db="EMBL/GenBank/DDBJ databases">
        <authorList>
            <person name="Jaros S."/>
            <person name="Januszkiewicz K."/>
            <person name="Wedrychowicz H."/>
        </authorList>
    </citation>
    <scope>NUCLEOTIDE SEQUENCE [LARGE SCALE GENOMIC DNA]</scope>
    <source>
        <strain evidence="2 3">DSM 44523</strain>
    </source>
</reference>
<dbReference type="AlphaFoldDB" id="A0A1M5MRC7"/>
<dbReference type="CDD" id="cd00093">
    <property type="entry name" value="HTH_XRE"/>
    <property type="match status" value="1"/>
</dbReference>
<dbReference type="InterPro" id="IPR001387">
    <property type="entry name" value="Cro/C1-type_HTH"/>
</dbReference>
<name>A0A1M5MRC7_STRHI</name>
<evidence type="ECO:0000313" key="2">
    <source>
        <dbReference type="EMBL" id="SHG79871.1"/>
    </source>
</evidence>
<dbReference type="InterPro" id="IPR043917">
    <property type="entry name" value="DUF5753"/>
</dbReference>
<dbReference type="GO" id="GO:0003677">
    <property type="term" value="F:DNA binding"/>
    <property type="evidence" value="ECO:0007669"/>
    <property type="project" value="InterPro"/>
</dbReference>
<dbReference type="SMART" id="SM00530">
    <property type="entry name" value="HTH_XRE"/>
    <property type="match status" value="1"/>
</dbReference>
<dbReference type="SUPFAM" id="SSF47413">
    <property type="entry name" value="lambda repressor-like DNA-binding domains"/>
    <property type="match status" value="1"/>
</dbReference>
<organism evidence="2 3">
    <name type="scientific">Streptoalloteichus hindustanus</name>
    <dbReference type="NCBI Taxonomy" id="2017"/>
    <lineage>
        <taxon>Bacteria</taxon>
        <taxon>Bacillati</taxon>
        <taxon>Actinomycetota</taxon>
        <taxon>Actinomycetes</taxon>
        <taxon>Pseudonocardiales</taxon>
        <taxon>Pseudonocardiaceae</taxon>
        <taxon>Streptoalloteichus</taxon>
    </lineage>
</organism>
<evidence type="ECO:0000259" key="1">
    <source>
        <dbReference type="PROSITE" id="PS50943"/>
    </source>
</evidence>